<dbReference type="Pfam" id="PF06074">
    <property type="entry name" value="Portal_Mu"/>
    <property type="match status" value="1"/>
</dbReference>
<evidence type="ECO:0008006" key="3">
    <source>
        <dbReference type="Google" id="ProtNLM"/>
    </source>
</evidence>
<dbReference type="Proteomes" id="UP001055114">
    <property type="component" value="Unassembled WGS sequence"/>
</dbReference>
<dbReference type="EMBL" id="BQNZ01000001">
    <property type="protein sequence ID" value="GKH70214.1"/>
    <property type="molecule type" value="Genomic_DNA"/>
</dbReference>
<reference evidence="1" key="1">
    <citation type="submission" date="2022-01" db="EMBL/GenBank/DDBJ databases">
        <title>Novel bile acid biosynthetic pathways are enriched in the microbiome of centenarians.</title>
        <authorList>
            <person name="Sato Y."/>
            <person name="Atarashi K."/>
            <person name="Plichta R.D."/>
            <person name="Arai Y."/>
            <person name="Sasajima S."/>
            <person name="Kearney M.S."/>
            <person name="Suda W."/>
            <person name="Takeshita K."/>
            <person name="Sasaki T."/>
            <person name="Okamoto S."/>
            <person name="Skelly N.A."/>
            <person name="Okamura Y."/>
            <person name="Vlamakis H."/>
            <person name="Li Y."/>
            <person name="Tanoue T."/>
            <person name="Takei H."/>
            <person name="Nittono H."/>
            <person name="Narushima S."/>
            <person name="Irie J."/>
            <person name="Itoh H."/>
            <person name="Moriya K."/>
            <person name="Sugiura Y."/>
            <person name="Suematsu M."/>
            <person name="Moritoki N."/>
            <person name="Shibata S."/>
            <person name="Littman R.D."/>
            <person name="Fischbach A.M."/>
            <person name="Uwamino Y."/>
            <person name="Inoue T."/>
            <person name="Honda A."/>
            <person name="Hattori M."/>
            <person name="Murai T."/>
            <person name="Xavier J.R."/>
            <person name="Hirose N."/>
            <person name="Honda K."/>
        </authorList>
    </citation>
    <scope>NUCLEOTIDE SEQUENCE</scope>
    <source>
        <strain evidence="1">CE91-St3</strain>
    </source>
</reference>
<organism evidence="1 2">
    <name type="scientific">Parabacteroides merdae</name>
    <dbReference type="NCBI Taxonomy" id="46503"/>
    <lineage>
        <taxon>Bacteria</taxon>
        <taxon>Pseudomonadati</taxon>
        <taxon>Bacteroidota</taxon>
        <taxon>Bacteroidia</taxon>
        <taxon>Bacteroidales</taxon>
        <taxon>Tannerellaceae</taxon>
        <taxon>Parabacteroides</taxon>
    </lineage>
</organism>
<accession>A0AA37K553</accession>
<dbReference type="RefSeq" id="WP_195489174.1">
    <property type="nucleotide sequence ID" value="NZ_BQNZ01000001.1"/>
</dbReference>
<evidence type="ECO:0000313" key="1">
    <source>
        <dbReference type="EMBL" id="GKH70214.1"/>
    </source>
</evidence>
<dbReference type="InterPro" id="IPR009279">
    <property type="entry name" value="Portal_Mu"/>
</dbReference>
<evidence type="ECO:0000313" key="2">
    <source>
        <dbReference type="Proteomes" id="UP001055114"/>
    </source>
</evidence>
<sequence>MAKRNKYNPGMKISGFNLASAKDRRRLQSLTVELKLQAEALTQKDMRSWRQAWQQAIDIENPRRERLYDIYRDVEVDLHLCGCVDQRKGFVQKKGFKLVDAKGKQNDDVTRLFEAVWFKDLVGYILDSRYWGYSLIQLGDVVSIDGEMRYMGVELVNRKHVIPEYGVIVREQGDEWRIGVPYREGPMADWVVEAGKPKDLGLYLKAATQTIPKKNMLAYWDQFGEIFGMPIRIAKTTARDPKDRSQIENMLSSMGAAAWGLFPDGTDIDIKETTRGDAFNVYDKRIDRANSELSKGILNQTMTIDNGSSLSQSEVHLEVFENVVKKDADLVKDIVNDQLLPRMAKHGFPVKGLHFEWDDSVDYTPEQQLEYEKMILDRFEVDPKYLIDKYGVPITGVKKLPEQAALARPFFD</sequence>
<proteinExistence type="predicted"/>
<protein>
    <recommendedName>
        <fullName evidence="3">DUF935 family protein</fullName>
    </recommendedName>
</protein>
<gene>
    <name evidence="1" type="ORF">CE91St3_00770</name>
</gene>
<comment type="caution">
    <text evidence="1">The sequence shown here is derived from an EMBL/GenBank/DDBJ whole genome shotgun (WGS) entry which is preliminary data.</text>
</comment>
<dbReference type="AlphaFoldDB" id="A0AA37K553"/>
<name>A0AA37K553_9BACT</name>